<evidence type="ECO:0008006" key="5">
    <source>
        <dbReference type="Google" id="ProtNLM"/>
    </source>
</evidence>
<reference evidence="3 4" key="1">
    <citation type="submission" date="2019-03" db="EMBL/GenBank/DDBJ databases">
        <title>Complete genome sequence of Paenisporosarcina antarctica CGMCC 1.6503T.</title>
        <authorList>
            <person name="Rong J.-C."/>
            <person name="Chi N.-Y."/>
            <person name="Zhang Q.-F."/>
        </authorList>
    </citation>
    <scope>NUCLEOTIDE SEQUENCE [LARGE SCALE GENOMIC DNA]</scope>
    <source>
        <strain evidence="3 4">CGMCC 1.6503</strain>
    </source>
</reference>
<dbReference type="AlphaFoldDB" id="A0A4P7A273"/>
<dbReference type="RefSeq" id="WP_134211564.1">
    <property type="nucleotide sequence ID" value="NZ_CP038015.1"/>
</dbReference>
<dbReference type="OrthoDB" id="2455398at2"/>
<accession>A0A4P7A273</accession>
<feature type="compositionally biased region" description="Basic and acidic residues" evidence="1">
    <location>
        <begin position="52"/>
        <end position="68"/>
    </location>
</feature>
<keyword evidence="2" id="KW-1133">Transmembrane helix</keyword>
<feature type="transmembrane region" description="Helical" evidence="2">
    <location>
        <begin position="6"/>
        <end position="21"/>
    </location>
</feature>
<keyword evidence="2" id="KW-0472">Membrane</keyword>
<gene>
    <name evidence="3" type="ORF">E2636_17490</name>
</gene>
<evidence type="ECO:0000313" key="3">
    <source>
        <dbReference type="EMBL" id="QBP42823.1"/>
    </source>
</evidence>
<evidence type="ECO:0000256" key="1">
    <source>
        <dbReference type="SAM" id="MobiDB-lite"/>
    </source>
</evidence>
<evidence type="ECO:0000313" key="4">
    <source>
        <dbReference type="Proteomes" id="UP000294292"/>
    </source>
</evidence>
<organism evidence="3 4">
    <name type="scientific">Paenisporosarcina antarctica</name>
    <dbReference type="NCBI Taxonomy" id="417367"/>
    <lineage>
        <taxon>Bacteria</taxon>
        <taxon>Bacillati</taxon>
        <taxon>Bacillota</taxon>
        <taxon>Bacilli</taxon>
        <taxon>Bacillales</taxon>
        <taxon>Caryophanaceae</taxon>
        <taxon>Paenisporosarcina</taxon>
    </lineage>
</organism>
<keyword evidence="4" id="KW-1185">Reference proteome</keyword>
<dbReference type="EMBL" id="CP038015">
    <property type="protein sequence ID" value="QBP42823.1"/>
    <property type="molecule type" value="Genomic_DNA"/>
</dbReference>
<keyword evidence="2" id="KW-0812">Transmembrane</keyword>
<sequence>MGYIILAMLIGVICWTLWRLFNHRRLPLNFFTPFNDAMEGKKDDSNSTALQDTKHQVEYEETTPKKEQ</sequence>
<proteinExistence type="predicted"/>
<protein>
    <recommendedName>
        <fullName evidence="5">DUF3951 domain-containing protein</fullName>
    </recommendedName>
</protein>
<feature type="region of interest" description="Disordered" evidence="1">
    <location>
        <begin position="40"/>
        <end position="68"/>
    </location>
</feature>
<name>A0A4P7A273_9BACL</name>
<dbReference type="Proteomes" id="UP000294292">
    <property type="component" value="Chromosome"/>
</dbReference>
<dbReference type="KEGG" id="panc:E2636_17490"/>
<evidence type="ECO:0000256" key="2">
    <source>
        <dbReference type="SAM" id="Phobius"/>
    </source>
</evidence>